<proteinExistence type="predicted"/>
<name>A0A0S2K7Q3_9GAMM</name>
<evidence type="ECO:0000256" key="1">
    <source>
        <dbReference type="SAM" id="Phobius"/>
    </source>
</evidence>
<dbReference type="PATRIC" id="fig|161398.10.peg.3963"/>
<keyword evidence="3" id="KW-1185">Reference proteome</keyword>
<gene>
    <name evidence="2" type="ORF">PP2015_3873</name>
</gene>
<dbReference type="Proteomes" id="UP000061457">
    <property type="component" value="Chromosome II"/>
</dbReference>
<keyword evidence="1" id="KW-0472">Membrane</keyword>
<dbReference type="AlphaFoldDB" id="A0A0S2K7Q3"/>
<protein>
    <submittedName>
        <fullName evidence="2">Uncharacterized protein</fullName>
    </submittedName>
</protein>
<dbReference type="OrthoDB" id="9809796at2"/>
<evidence type="ECO:0000313" key="3">
    <source>
        <dbReference type="Proteomes" id="UP000061457"/>
    </source>
</evidence>
<keyword evidence="1" id="KW-0812">Transmembrane</keyword>
<keyword evidence="1" id="KW-1133">Transmembrane helix</keyword>
<evidence type="ECO:0000313" key="2">
    <source>
        <dbReference type="EMBL" id="ALO44342.1"/>
    </source>
</evidence>
<accession>A0A0S2K7Q3</accession>
<sequence>MSIHSEERWLKLSNNGKHKYLKFFGVLCIVFGVVNGIDAINFFNDPHAYININGVDRNDNEAKLLAFFFPLLMLIVGIFLNLVSFEGVSKANKARDNFWLPFRK</sequence>
<organism evidence="2 3">
    <name type="scientific">Pseudoalteromonas phenolica</name>
    <dbReference type="NCBI Taxonomy" id="161398"/>
    <lineage>
        <taxon>Bacteria</taxon>
        <taxon>Pseudomonadati</taxon>
        <taxon>Pseudomonadota</taxon>
        <taxon>Gammaproteobacteria</taxon>
        <taxon>Alteromonadales</taxon>
        <taxon>Pseudoalteromonadaceae</taxon>
        <taxon>Pseudoalteromonas</taxon>
    </lineage>
</organism>
<feature type="transmembrane region" description="Helical" evidence="1">
    <location>
        <begin position="20"/>
        <end position="44"/>
    </location>
</feature>
<dbReference type="KEGG" id="pphe:PP2015_3873"/>
<dbReference type="EMBL" id="CP013188">
    <property type="protein sequence ID" value="ALO44342.1"/>
    <property type="molecule type" value="Genomic_DNA"/>
</dbReference>
<reference evidence="2 3" key="1">
    <citation type="submission" date="2015-11" db="EMBL/GenBank/DDBJ databases">
        <authorList>
            <person name="Zhang Y."/>
            <person name="Guo Z."/>
        </authorList>
    </citation>
    <scope>NUCLEOTIDE SEQUENCE [LARGE SCALE GENOMIC DNA]</scope>
    <source>
        <strain evidence="2 3">KCTC 12086</strain>
    </source>
</reference>
<feature type="transmembrane region" description="Helical" evidence="1">
    <location>
        <begin position="64"/>
        <end position="85"/>
    </location>
</feature>